<accession>A0A183U9C4</accession>
<dbReference type="WBParaSite" id="TCNE_0000509401-mRNA-1">
    <property type="protein sequence ID" value="TCNE_0000509401-mRNA-1"/>
    <property type="gene ID" value="TCNE_0000509401"/>
</dbReference>
<dbReference type="AlphaFoldDB" id="A0A183U9C4"/>
<reference evidence="3" key="1">
    <citation type="submission" date="2016-06" db="UniProtKB">
        <authorList>
            <consortium name="WormBaseParasite"/>
        </authorList>
    </citation>
    <scope>IDENTIFICATION</scope>
</reference>
<dbReference type="EMBL" id="UYWY01010963">
    <property type="protein sequence ID" value="VDM34052.1"/>
    <property type="molecule type" value="Genomic_DNA"/>
</dbReference>
<organism evidence="2 3">
    <name type="scientific">Toxocara canis</name>
    <name type="common">Canine roundworm</name>
    <dbReference type="NCBI Taxonomy" id="6265"/>
    <lineage>
        <taxon>Eukaryota</taxon>
        <taxon>Metazoa</taxon>
        <taxon>Ecdysozoa</taxon>
        <taxon>Nematoda</taxon>
        <taxon>Chromadorea</taxon>
        <taxon>Rhabditida</taxon>
        <taxon>Spirurina</taxon>
        <taxon>Ascaridomorpha</taxon>
        <taxon>Ascaridoidea</taxon>
        <taxon>Toxocaridae</taxon>
        <taxon>Toxocara</taxon>
    </lineage>
</organism>
<evidence type="ECO:0000313" key="1">
    <source>
        <dbReference type="EMBL" id="VDM34052.1"/>
    </source>
</evidence>
<dbReference type="Proteomes" id="UP000050794">
    <property type="component" value="Unassembled WGS sequence"/>
</dbReference>
<keyword evidence="2" id="KW-1185">Reference proteome</keyword>
<evidence type="ECO:0000313" key="3">
    <source>
        <dbReference type="WBParaSite" id="TCNE_0000509401-mRNA-1"/>
    </source>
</evidence>
<proteinExistence type="predicted"/>
<name>A0A183U9C4_TOXCA</name>
<evidence type="ECO:0000313" key="2">
    <source>
        <dbReference type="Proteomes" id="UP000050794"/>
    </source>
</evidence>
<sequence>MARIRRRWVADERLSRSIVVKIPSVNISRHILKKSDGCFSDIDMDETINNFETFLRLVSSIRFDSSSMSFLRFPDSI</sequence>
<gene>
    <name evidence="1" type="ORF">TCNE_LOCUS5094</name>
</gene>
<reference evidence="1 2" key="2">
    <citation type="submission" date="2018-11" db="EMBL/GenBank/DDBJ databases">
        <authorList>
            <consortium name="Pathogen Informatics"/>
        </authorList>
    </citation>
    <scope>NUCLEOTIDE SEQUENCE [LARGE SCALE GENOMIC DNA]</scope>
</reference>
<protein>
    <submittedName>
        <fullName evidence="1 3">Uncharacterized protein</fullName>
    </submittedName>
</protein>